<gene>
    <name evidence="3" type="ORF">EV207_1462</name>
</gene>
<dbReference type="CDD" id="cd06587">
    <property type="entry name" value="VOC"/>
    <property type="match status" value="1"/>
</dbReference>
<feature type="domain" description="VOC" evidence="2">
    <location>
        <begin position="2"/>
        <end position="113"/>
    </location>
</feature>
<reference evidence="3 4" key="1">
    <citation type="submission" date="2019-03" db="EMBL/GenBank/DDBJ databases">
        <title>Genomic Encyclopedia of Type Strains, Phase IV (KMG-IV): sequencing the most valuable type-strain genomes for metagenomic binning, comparative biology and taxonomic classification.</title>
        <authorList>
            <person name="Goeker M."/>
        </authorList>
    </citation>
    <scope>NUCLEOTIDE SEQUENCE [LARGE SCALE GENOMIC DNA]</scope>
    <source>
        <strain evidence="3 4">DSM 19377</strain>
    </source>
</reference>
<keyword evidence="4" id="KW-1185">Reference proteome</keyword>
<dbReference type="Pfam" id="PF00903">
    <property type="entry name" value="Glyoxalase"/>
    <property type="match status" value="1"/>
</dbReference>
<dbReference type="GO" id="GO:0046872">
    <property type="term" value="F:metal ion binding"/>
    <property type="evidence" value="ECO:0007669"/>
    <property type="project" value="UniProtKB-KW"/>
</dbReference>
<proteinExistence type="predicted"/>
<dbReference type="InterPro" id="IPR029068">
    <property type="entry name" value="Glyas_Bleomycin-R_OHBP_Dase"/>
</dbReference>
<sequence>MKLDHIGIDVIDLEKAITFYGNALGFTLKRRMTIDTEKIAFLSDGQTTIELCCDYDRESSLSSHIAFEVASLDILRRDLAKQGMEADEVFTVKRWQSAFYKGPNGEMLEFIQIK</sequence>
<keyword evidence="1" id="KW-0479">Metal-binding</keyword>
<dbReference type="GO" id="GO:0004462">
    <property type="term" value="F:lactoylglutathione lyase activity"/>
    <property type="evidence" value="ECO:0007669"/>
    <property type="project" value="InterPro"/>
</dbReference>
<evidence type="ECO:0000313" key="3">
    <source>
        <dbReference type="EMBL" id="TCP21052.1"/>
    </source>
</evidence>
<dbReference type="InterPro" id="IPR018146">
    <property type="entry name" value="Glyoxalase_1_CS"/>
</dbReference>
<comment type="caution">
    <text evidence="3">The sequence shown here is derived from an EMBL/GenBank/DDBJ whole genome shotgun (WGS) entry which is preliminary data.</text>
</comment>
<dbReference type="InterPro" id="IPR037523">
    <property type="entry name" value="VOC_core"/>
</dbReference>
<dbReference type="Gene3D" id="3.10.180.10">
    <property type="entry name" value="2,3-Dihydroxybiphenyl 1,2-Dioxygenase, domain 1"/>
    <property type="match status" value="1"/>
</dbReference>
<evidence type="ECO:0000313" key="4">
    <source>
        <dbReference type="Proteomes" id="UP000295416"/>
    </source>
</evidence>
<dbReference type="AlphaFoldDB" id="A0A4R2NIG5"/>
<organism evidence="3 4">
    <name type="scientific">Scopulibacillus darangshiensis</name>
    <dbReference type="NCBI Taxonomy" id="442528"/>
    <lineage>
        <taxon>Bacteria</taxon>
        <taxon>Bacillati</taxon>
        <taxon>Bacillota</taxon>
        <taxon>Bacilli</taxon>
        <taxon>Bacillales</taxon>
        <taxon>Sporolactobacillaceae</taxon>
        <taxon>Scopulibacillus</taxon>
    </lineage>
</organism>
<name>A0A4R2NIG5_9BACL</name>
<dbReference type="PROSITE" id="PS51819">
    <property type="entry name" value="VOC"/>
    <property type="match status" value="1"/>
</dbReference>
<dbReference type="PROSITE" id="PS00934">
    <property type="entry name" value="GLYOXALASE_I_1"/>
    <property type="match status" value="1"/>
</dbReference>
<evidence type="ECO:0000259" key="2">
    <source>
        <dbReference type="PROSITE" id="PS51819"/>
    </source>
</evidence>
<accession>A0A4R2NIG5</accession>
<evidence type="ECO:0000256" key="1">
    <source>
        <dbReference type="ARBA" id="ARBA00022723"/>
    </source>
</evidence>
<dbReference type="Proteomes" id="UP000295416">
    <property type="component" value="Unassembled WGS sequence"/>
</dbReference>
<dbReference type="SUPFAM" id="SSF54593">
    <property type="entry name" value="Glyoxalase/Bleomycin resistance protein/Dihydroxybiphenyl dioxygenase"/>
    <property type="match status" value="1"/>
</dbReference>
<dbReference type="RefSeq" id="WP_165887017.1">
    <property type="nucleotide sequence ID" value="NZ_SLXK01000046.1"/>
</dbReference>
<dbReference type="EMBL" id="SLXK01000046">
    <property type="protein sequence ID" value="TCP21052.1"/>
    <property type="molecule type" value="Genomic_DNA"/>
</dbReference>
<protein>
    <submittedName>
        <fullName evidence="3">Methylmalonyl-CoA epimerase</fullName>
    </submittedName>
</protein>
<dbReference type="InterPro" id="IPR004360">
    <property type="entry name" value="Glyas_Fos-R_dOase_dom"/>
</dbReference>